<evidence type="ECO:0000256" key="1">
    <source>
        <dbReference type="SAM" id="SignalP"/>
    </source>
</evidence>
<comment type="caution">
    <text evidence="2">The sequence shown here is derived from an EMBL/GenBank/DDBJ whole genome shotgun (WGS) entry which is preliminary data.</text>
</comment>
<protein>
    <submittedName>
        <fullName evidence="2">Uncharacterized protein</fullName>
    </submittedName>
</protein>
<keyword evidence="1" id="KW-0732">Signal</keyword>
<dbReference type="Proteomes" id="UP000729402">
    <property type="component" value="Unassembled WGS sequence"/>
</dbReference>
<feature type="signal peptide" evidence="1">
    <location>
        <begin position="1"/>
        <end position="18"/>
    </location>
</feature>
<accession>A0A8J5VNF0</accession>
<dbReference type="AlphaFoldDB" id="A0A8J5VNF0"/>
<organism evidence="2 3">
    <name type="scientific">Zizania palustris</name>
    <name type="common">Northern wild rice</name>
    <dbReference type="NCBI Taxonomy" id="103762"/>
    <lineage>
        <taxon>Eukaryota</taxon>
        <taxon>Viridiplantae</taxon>
        <taxon>Streptophyta</taxon>
        <taxon>Embryophyta</taxon>
        <taxon>Tracheophyta</taxon>
        <taxon>Spermatophyta</taxon>
        <taxon>Magnoliopsida</taxon>
        <taxon>Liliopsida</taxon>
        <taxon>Poales</taxon>
        <taxon>Poaceae</taxon>
        <taxon>BOP clade</taxon>
        <taxon>Oryzoideae</taxon>
        <taxon>Oryzeae</taxon>
        <taxon>Zizaniinae</taxon>
        <taxon>Zizania</taxon>
    </lineage>
</organism>
<keyword evidence="3" id="KW-1185">Reference proteome</keyword>
<evidence type="ECO:0000313" key="3">
    <source>
        <dbReference type="Proteomes" id="UP000729402"/>
    </source>
</evidence>
<gene>
    <name evidence="2" type="ORF">GUJ93_ZPchr0004g40361</name>
</gene>
<name>A0A8J5VNF0_ZIZPA</name>
<dbReference type="EMBL" id="JAAALK010000285">
    <property type="protein sequence ID" value="KAG8064906.1"/>
    <property type="molecule type" value="Genomic_DNA"/>
</dbReference>
<proteinExistence type="predicted"/>
<reference evidence="2" key="1">
    <citation type="journal article" date="2021" name="bioRxiv">
        <title>Whole Genome Assembly and Annotation of Northern Wild Rice, Zizania palustris L., Supports a Whole Genome Duplication in the Zizania Genus.</title>
        <authorList>
            <person name="Haas M."/>
            <person name="Kono T."/>
            <person name="Macchietto M."/>
            <person name="Millas R."/>
            <person name="McGilp L."/>
            <person name="Shao M."/>
            <person name="Duquette J."/>
            <person name="Hirsch C.N."/>
            <person name="Kimball J."/>
        </authorList>
    </citation>
    <scope>NUCLEOTIDE SEQUENCE</scope>
    <source>
        <tissue evidence="2">Fresh leaf tissue</tissue>
    </source>
</reference>
<reference evidence="2" key="2">
    <citation type="submission" date="2021-02" db="EMBL/GenBank/DDBJ databases">
        <authorList>
            <person name="Kimball J.A."/>
            <person name="Haas M.W."/>
            <person name="Macchietto M."/>
            <person name="Kono T."/>
            <person name="Duquette J."/>
            <person name="Shao M."/>
        </authorList>
    </citation>
    <scope>NUCLEOTIDE SEQUENCE</scope>
    <source>
        <tissue evidence="2">Fresh leaf tissue</tissue>
    </source>
</reference>
<evidence type="ECO:0000313" key="2">
    <source>
        <dbReference type="EMBL" id="KAG8064906.1"/>
    </source>
</evidence>
<sequence>MTCLHHFWFLAVAGEQQCVNHGKPGDSKRWTLHEHKVDSRESSPLEGTVCALSSELAIVGLCGWHYFLSRKADHDDHFQWHDAGTESKVSQVGAARLAGDERHPLIAVKRGIGASAAPDHISRGVASS</sequence>
<feature type="chain" id="PRO_5035194945" evidence="1">
    <location>
        <begin position="19"/>
        <end position="128"/>
    </location>
</feature>